<organism evidence="1 2">
    <name type="scientific">Candidatus Roizmanbacteria bacterium CG11_big_fil_rev_8_21_14_0_20_36_8</name>
    <dbReference type="NCBI Taxonomy" id="1974856"/>
    <lineage>
        <taxon>Bacteria</taxon>
        <taxon>Candidatus Roizmaniibacteriota</taxon>
    </lineage>
</organism>
<dbReference type="EMBL" id="PCVM01000013">
    <property type="protein sequence ID" value="PIQ73777.1"/>
    <property type="molecule type" value="Genomic_DNA"/>
</dbReference>
<name>A0A2M6IVD3_9BACT</name>
<gene>
    <name evidence="1" type="ORF">COV58_00655</name>
</gene>
<evidence type="ECO:0008006" key="3">
    <source>
        <dbReference type="Google" id="ProtNLM"/>
    </source>
</evidence>
<protein>
    <recommendedName>
        <fullName evidence="3">Cell division protein FtsL</fullName>
    </recommendedName>
</protein>
<proteinExistence type="predicted"/>
<dbReference type="Proteomes" id="UP000231056">
    <property type="component" value="Unassembled WGS sequence"/>
</dbReference>
<reference evidence="1 2" key="1">
    <citation type="submission" date="2017-09" db="EMBL/GenBank/DDBJ databases">
        <title>Depth-based differentiation of microbial function through sediment-hosted aquifers and enrichment of novel symbionts in the deep terrestrial subsurface.</title>
        <authorList>
            <person name="Probst A.J."/>
            <person name="Ladd B."/>
            <person name="Jarett J.K."/>
            <person name="Geller-Mcgrath D.E."/>
            <person name="Sieber C.M."/>
            <person name="Emerson J.B."/>
            <person name="Anantharaman K."/>
            <person name="Thomas B.C."/>
            <person name="Malmstrom R."/>
            <person name="Stieglmeier M."/>
            <person name="Klingl A."/>
            <person name="Woyke T."/>
            <person name="Ryan C.M."/>
            <person name="Banfield J.F."/>
        </authorList>
    </citation>
    <scope>NUCLEOTIDE SEQUENCE [LARGE SCALE GENOMIC DNA]</scope>
    <source>
        <strain evidence="1">CG11_big_fil_rev_8_21_14_0_20_36_8</strain>
    </source>
</reference>
<evidence type="ECO:0000313" key="1">
    <source>
        <dbReference type="EMBL" id="PIQ73777.1"/>
    </source>
</evidence>
<sequence length="115" mass="13652">MKRFRLFILYGLLLFFVLSLSKNIVEYRRNLSFYEDYKKTYTTEKENNTKLKTKLVKSQDMREFEKNVRNKLGLNLEDETILVIPNPTPTVFQPSPTPIPNHKQWLDLLLNGVTN</sequence>
<evidence type="ECO:0000313" key="2">
    <source>
        <dbReference type="Proteomes" id="UP000231056"/>
    </source>
</evidence>
<comment type="caution">
    <text evidence="1">The sequence shown here is derived from an EMBL/GenBank/DDBJ whole genome shotgun (WGS) entry which is preliminary data.</text>
</comment>
<dbReference type="AlphaFoldDB" id="A0A2M6IVD3"/>
<accession>A0A2M6IVD3</accession>